<evidence type="ECO:0000256" key="2">
    <source>
        <dbReference type="ARBA" id="ARBA00004477"/>
    </source>
</evidence>
<evidence type="ECO:0000256" key="12">
    <source>
        <dbReference type="RuleBase" id="RU361264"/>
    </source>
</evidence>
<evidence type="ECO:0000256" key="13">
    <source>
        <dbReference type="SAM" id="MobiDB-lite"/>
    </source>
</evidence>
<proteinExistence type="inferred from homology"/>
<dbReference type="InterPro" id="IPR006977">
    <property type="entry name" value="Yip1_dom"/>
</dbReference>
<dbReference type="GO" id="GO:0048280">
    <property type="term" value="P:vesicle fusion with Golgi apparatus"/>
    <property type="evidence" value="ECO:0007669"/>
    <property type="project" value="TreeGrafter"/>
</dbReference>
<comment type="caution">
    <text evidence="12">Lacks conserved residue(s) required for the propagation of feature annotation.</text>
</comment>
<dbReference type="GO" id="GO:0060628">
    <property type="term" value="P:regulation of ER to Golgi vesicle-mediated transport"/>
    <property type="evidence" value="ECO:0007669"/>
    <property type="project" value="TreeGrafter"/>
</dbReference>
<reference evidence="15 16" key="1">
    <citation type="submission" date="2017-12" db="EMBL/GenBank/DDBJ databases">
        <title>Integrating genomic resources of turbot (Scophthalmus maximus) in depth evaluation of genetic and physical mapping variation across individuals.</title>
        <authorList>
            <person name="Martinez P."/>
        </authorList>
    </citation>
    <scope>NUCLEOTIDE SEQUENCE [LARGE SCALE GENOMIC DNA]</scope>
</reference>
<dbReference type="PANTHER" id="PTHR21236">
    <property type="entry name" value="GOLGI MEMBRANE PROTEIN YIP1"/>
    <property type="match status" value="1"/>
</dbReference>
<evidence type="ECO:0000313" key="16">
    <source>
        <dbReference type="Proteomes" id="UP000246464"/>
    </source>
</evidence>
<comment type="subcellular location">
    <subcellularLocation>
        <location evidence="2">Endoplasmic reticulum membrane</location>
        <topology evidence="2">Multi-pass membrane protein</topology>
    </subcellularLocation>
    <subcellularLocation>
        <location evidence="12">Golgi apparatus membrane</location>
        <topology evidence="12">Multi-pass membrane protein</topology>
    </subcellularLocation>
    <subcellularLocation>
        <location evidence="1">Golgi apparatus</location>
        <location evidence="1">cis-Golgi network membrane</location>
        <topology evidence="1">Multi-pass membrane protein</topology>
    </subcellularLocation>
</comment>
<dbReference type="GO" id="GO:0000139">
    <property type="term" value="C:Golgi membrane"/>
    <property type="evidence" value="ECO:0007669"/>
    <property type="project" value="UniProtKB-SubCell"/>
</dbReference>
<feature type="compositionally biased region" description="Polar residues" evidence="13">
    <location>
        <begin position="12"/>
        <end position="33"/>
    </location>
</feature>
<feature type="region of interest" description="Disordered" evidence="13">
    <location>
        <begin position="12"/>
        <end position="36"/>
    </location>
</feature>
<feature type="transmembrane region" description="Helical" evidence="12">
    <location>
        <begin position="255"/>
        <end position="274"/>
    </location>
</feature>
<dbReference type="AlphaFoldDB" id="A0A2U9B7Y3"/>
<evidence type="ECO:0000256" key="7">
    <source>
        <dbReference type="ARBA" id="ARBA00022892"/>
    </source>
</evidence>
<dbReference type="EMBL" id="CP026246">
    <property type="protein sequence ID" value="AWO99959.1"/>
    <property type="molecule type" value="Genomic_DNA"/>
</dbReference>
<evidence type="ECO:0000256" key="8">
    <source>
        <dbReference type="ARBA" id="ARBA00022927"/>
    </source>
</evidence>
<keyword evidence="4" id="KW-0813">Transport</keyword>
<dbReference type="GO" id="GO:0015031">
    <property type="term" value="P:protein transport"/>
    <property type="evidence" value="ECO:0007669"/>
    <property type="project" value="UniProtKB-KW"/>
</dbReference>
<comment type="similarity">
    <text evidence="3 12">Belongs to the YIP1 family.</text>
</comment>
<keyword evidence="16" id="KW-1185">Reference proteome</keyword>
<evidence type="ECO:0000256" key="5">
    <source>
        <dbReference type="ARBA" id="ARBA00022692"/>
    </source>
</evidence>
<accession>A0A2U9B7Y3</accession>
<dbReference type="GO" id="GO:0006888">
    <property type="term" value="P:endoplasmic reticulum to Golgi vesicle-mediated transport"/>
    <property type="evidence" value="ECO:0007669"/>
    <property type="project" value="InterPro"/>
</dbReference>
<gene>
    <name evidence="15" type="ORF">SMAX5B_019373</name>
</gene>
<evidence type="ECO:0000256" key="11">
    <source>
        <dbReference type="ARBA" id="ARBA00023136"/>
    </source>
</evidence>
<evidence type="ECO:0000256" key="4">
    <source>
        <dbReference type="ARBA" id="ARBA00022448"/>
    </source>
</evidence>
<feature type="transmembrane region" description="Helical" evidence="12">
    <location>
        <begin position="310"/>
        <end position="332"/>
    </location>
</feature>
<feature type="domain" description="Yip1" evidence="14">
    <location>
        <begin position="214"/>
        <end position="358"/>
    </location>
</feature>
<keyword evidence="7" id="KW-0931">ER-Golgi transport</keyword>
<keyword evidence="9 12" id="KW-1133">Transmembrane helix</keyword>
<keyword evidence="11 12" id="KW-0472">Membrane</keyword>
<evidence type="ECO:0000256" key="6">
    <source>
        <dbReference type="ARBA" id="ARBA00022824"/>
    </source>
</evidence>
<feature type="transmembrane region" description="Helical" evidence="12">
    <location>
        <begin position="127"/>
        <end position="144"/>
    </location>
</feature>
<evidence type="ECO:0000256" key="10">
    <source>
        <dbReference type="ARBA" id="ARBA00023034"/>
    </source>
</evidence>
<feature type="transmembrane region" description="Helical" evidence="12">
    <location>
        <begin position="183"/>
        <end position="203"/>
    </location>
</feature>
<keyword evidence="6" id="KW-0256">Endoplasmic reticulum</keyword>
<sequence>MSGFDNFNTDFYQSSYSVDDQGQPTQGYSNAENPYNKPYGQYDYSQPMAYSSPGMMAPQQPYTGQIFQPTQTYTPSPAQSMYSSGFDDEPPLLEELGINFDHIWQKTLTVLHPLKVADGSIMNETDLAGPMVFCLAFGATLLLAGKIQFGYVYGISAIGCLGVYCLLNLMSMTGVSFGCVASVLGYCLLPMILLSSFGVLLSLQGMIGIKTLTVLHPLKVADGSIMNETDLAGPMVFCLAFGATLLLAGKIQFGYVYGISAIGCLGVYCLLNLMSMTGVSFGCVASVLGYCLLPMILLSSFGVLLSLQGMIGIVLTAAIIGWCSFSASKIFISALAMDGQQLLVAYPCALLYGVFALISDTGAMNPIVCSSQQ</sequence>
<keyword evidence="8" id="KW-0653">Protein transport</keyword>
<feature type="transmembrane region" description="Helical" evidence="12">
    <location>
        <begin position="281"/>
        <end position="304"/>
    </location>
</feature>
<dbReference type="PANTHER" id="PTHR21236:SF6">
    <property type="entry name" value="PROTEIN YIPF5"/>
    <property type="match status" value="1"/>
</dbReference>
<name>A0A2U9B7Y3_SCOMX</name>
<organism evidence="15 16">
    <name type="scientific">Scophthalmus maximus</name>
    <name type="common">Turbot</name>
    <name type="synonym">Psetta maxima</name>
    <dbReference type="NCBI Taxonomy" id="52904"/>
    <lineage>
        <taxon>Eukaryota</taxon>
        <taxon>Metazoa</taxon>
        <taxon>Chordata</taxon>
        <taxon>Craniata</taxon>
        <taxon>Vertebrata</taxon>
        <taxon>Euteleostomi</taxon>
        <taxon>Actinopterygii</taxon>
        <taxon>Neopterygii</taxon>
        <taxon>Teleostei</taxon>
        <taxon>Neoteleostei</taxon>
        <taxon>Acanthomorphata</taxon>
        <taxon>Carangaria</taxon>
        <taxon>Pleuronectiformes</taxon>
        <taxon>Pleuronectoidei</taxon>
        <taxon>Scophthalmidae</taxon>
        <taxon>Scophthalmus</taxon>
    </lineage>
</organism>
<keyword evidence="5 12" id="KW-0812">Transmembrane</keyword>
<evidence type="ECO:0000256" key="3">
    <source>
        <dbReference type="ARBA" id="ARBA00010596"/>
    </source>
</evidence>
<evidence type="ECO:0000259" key="14">
    <source>
        <dbReference type="Pfam" id="PF04893"/>
    </source>
</evidence>
<evidence type="ECO:0000256" key="9">
    <source>
        <dbReference type="ARBA" id="ARBA00022989"/>
    </source>
</evidence>
<keyword evidence="10" id="KW-0333">Golgi apparatus</keyword>
<feature type="transmembrane region" description="Helical" evidence="12">
    <location>
        <begin position="151"/>
        <end position="171"/>
    </location>
</feature>
<dbReference type="Pfam" id="PF04893">
    <property type="entry name" value="Yip1"/>
    <property type="match status" value="1"/>
</dbReference>
<dbReference type="InterPro" id="IPR045231">
    <property type="entry name" value="Yip1/4-like"/>
</dbReference>
<feature type="transmembrane region" description="Helical" evidence="12">
    <location>
        <begin position="344"/>
        <end position="364"/>
    </location>
</feature>
<dbReference type="Proteomes" id="UP000246464">
    <property type="component" value="Chromosome 4"/>
</dbReference>
<dbReference type="GO" id="GO:0005789">
    <property type="term" value="C:endoplasmic reticulum membrane"/>
    <property type="evidence" value="ECO:0007669"/>
    <property type="project" value="UniProtKB-SubCell"/>
</dbReference>
<protein>
    <recommendedName>
        <fullName evidence="12">Protein YIPF</fullName>
    </recommendedName>
</protein>
<dbReference type="GO" id="GO:0005802">
    <property type="term" value="C:trans-Golgi network"/>
    <property type="evidence" value="ECO:0007669"/>
    <property type="project" value="TreeGrafter"/>
</dbReference>
<evidence type="ECO:0000313" key="15">
    <source>
        <dbReference type="EMBL" id="AWO99959.1"/>
    </source>
</evidence>
<feature type="transmembrane region" description="Helical" evidence="12">
    <location>
        <begin position="231"/>
        <end position="249"/>
    </location>
</feature>
<evidence type="ECO:0000256" key="1">
    <source>
        <dbReference type="ARBA" id="ARBA00004257"/>
    </source>
</evidence>